<dbReference type="Gene3D" id="1.10.1240.10">
    <property type="entry name" value="Methionine synthase domain"/>
    <property type="match status" value="1"/>
</dbReference>
<evidence type="ECO:0000313" key="5">
    <source>
        <dbReference type="EMBL" id="OKY78532.1"/>
    </source>
</evidence>
<evidence type="ECO:0000259" key="4">
    <source>
        <dbReference type="PROSITE" id="PS51337"/>
    </source>
</evidence>
<keyword evidence="6" id="KW-1185">Reference proteome</keyword>
<reference evidence="5" key="1">
    <citation type="submission" date="2016-12" db="EMBL/GenBank/DDBJ databases">
        <title>Discovery of methanogenic haloarchaea.</title>
        <authorList>
            <person name="Sorokin D.Y."/>
            <person name="Makarova K.S."/>
            <person name="Abbas B."/>
            <person name="Ferrer M."/>
            <person name="Golyshin P.N."/>
        </authorList>
    </citation>
    <scope>NUCLEOTIDE SEQUENCE [LARGE SCALE GENOMIC DNA]</scope>
    <source>
        <strain evidence="5">HMET1</strain>
    </source>
</reference>
<dbReference type="STRING" id="1903181.BTN85_1028"/>
<dbReference type="GO" id="GO:0050667">
    <property type="term" value="P:homocysteine metabolic process"/>
    <property type="evidence" value="ECO:0007669"/>
    <property type="project" value="TreeGrafter"/>
</dbReference>
<dbReference type="PANTHER" id="PTHR45833">
    <property type="entry name" value="METHIONINE SYNTHASE"/>
    <property type="match status" value="1"/>
</dbReference>
<gene>
    <name evidence="5" type="ORF">BTN85_1028</name>
</gene>
<dbReference type="InterPro" id="IPR036594">
    <property type="entry name" value="Meth_synthase_dom"/>
</dbReference>
<dbReference type="PANTHER" id="PTHR45833:SF1">
    <property type="entry name" value="METHIONINE SYNTHASE"/>
    <property type="match status" value="1"/>
</dbReference>
<dbReference type="Pfam" id="PF02310">
    <property type="entry name" value="B12-binding"/>
    <property type="match status" value="1"/>
</dbReference>
<evidence type="ECO:0000256" key="1">
    <source>
        <dbReference type="ARBA" id="ARBA00022723"/>
    </source>
</evidence>
<dbReference type="GO" id="GO:0005829">
    <property type="term" value="C:cytosol"/>
    <property type="evidence" value="ECO:0007669"/>
    <property type="project" value="TreeGrafter"/>
</dbReference>
<organism evidence="5 6">
    <name type="scientific">Methanohalarchaeum thermophilum</name>
    <dbReference type="NCBI Taxonomy" id="1903181"/>
    <lineage>
        <taxon>Archaea</taxon>
        <taxon>Methanobacteriati</taxon>
        <taxon>Methanobacteriota</taxon>
        <taxon>Methanonatronarchaeia</taxon>
        <taxon>Methanonatronarchaeales</taxon>
        <taxon>Methanonatronarchaeaceae</taxon>
        <taxon>Candidatus Methanohalarchaeum</taxon>
    </lineage>
</organism>
<dbReference type="AlphaFoldDB" id="A0A1Q6DW52"/>
<evidence type="ECO:0000313" key="6">
    <source>
        <dbReference type="Proteomes" id="UP000185744"/>
    </source>
</evidence>
<dbReference type="SMART" id="SM01018">
    <property type="entry name" value="B12-binding_2"/>
    <property type="match status" value="1"/>
</dbReference>
<dbReference type="Gene3D" id="3.40.50.280">
    <property type="entry name" value="Cobalamin-binding domain"/>
    <property type="match status" value="1"/>
</dbReference>
<dbReference type="InParanoid" id="A0A1Q6DW52"/>
<dbReference type="Proteomes" id="UP000185744">
    <property type="component" value="Unassembled WGS sequence"/>
</dbReference>
<dbReference type="InterPro" id="IPR006158">
    <property type="entry name" value="Cobalamin-bd"/>
</dbReference>
<evidence type="ECO:0000256" key="2">
    <source>
        <dbReference type="ARBA" id="ARBA00023285"/>
    </source>
</evidence>
<proteinExistence type="predicted"/>
<sequence>MSKEEILKDLHEGIIDLDEEKIKQTSQKALDEGVEPIDAIMDGLIPGISEMGEKYDEGEVFVPEIMIASECLYAGLDILKPHIDEEDLAASGKIIIGVVEGDVHDIGKNLVKLMLEVKGFDIIDLGKDVENEEFKEALEQNDADIIAVSAMMTSTMSGIKDIVELSKGSGVKILAGGAPVTREQAEELGADGFAPKATGAAEEALELMK</sequence>
<protein>
    <submittedName>
        <fullName evidence="5">Trimethylamine corrinoid protein MtbC1</fullName>
    </submittedName>
</protein>
<feature type="domain" description="B12-binding N-terminal" evidence="4">
    <location>
        <begin position="1"/>
        <end position="91"/>
    </location>
</feature>
<keyword evidence="2" id="KW-0170">Cobalt</keyword>
<dbReference type="PROSITE" id="PS51337">
    <property type="entry name" value="B12_BINDING_NTER"/>
    <property type="match status" value="1"/>
</dbReference>
<dbReference type="GO" id="GO:0008705">
    <property type="term" value="F:methionine synthase activity"/>
    <property type="evidence" value="ECO:0007669"/>
    <property type="project" value="TreeGrafter"/>
</dbReference>
<evidence type="ECO:0000259" key="3">
    <source>
        <dbReference type="PROSITE" id="PS51332"/>
    </source>
</evidence>
<dbReference type="Pfam" id="PF02607">
    <property type="entry name" value="B12-binding_2"/>
    <property type="match status" value="1"/>
</dbReference>
<dbReference type="CDD" id="cd02070">
    <property type="entry name" value="corrinoid_protein_B12-BD"/>
    <property type="match status" value="1"/>
</dbReference>
<dbReference type="GO" id="GO:0046653">
    <property type="term" value="P:tetrahydrofolate metabolic process"/>
    <property type="evidence" value="ECO:0007669"/>
    <property type="project" value="TreeGrafter"/>
</dbReference>
<name>A0A1Q6DW52_METT1</name>
<dbReference type="EMBL" id="MSDW01000001">
    <property type="protein sequence ID" value="OKY78532.1"/>
    <property type="molecule type" value="Genomic_DNA"/>
</dbReference>
<accession>A0A1Q6DW52</accession>
<dbReference type="PROSITE" id="PS51332">
    <property type="entry name" value="B12_BINDING"/>
    <property type="match status" value="1"/>
</dbReference>
<feature type="domain" description="B12-binding" evidence="3">
    <location>
        <begin position="91"/>
        <end position="209"/>
    </location>
</feature>
<dbReference type="InterPro" id="IPR050554">
    <property type="entry name" value="Met_Synthase/Corrinoid"/>
</dbReference>
<dbReference type="SUPFAM" id="SSF52242">
    <property type="entry name" value="Cobalamin (vitamin B12)-binding domain"/>
    <property type="match status" value="1"/>
</dbReference>
<keyword evidence="1" id="KW-0479">Metal-binding</keyword>
<dbReference type="InterPro" id="IPR003759">
    <property type="entry name" value="Cbl-bd_cap"/>
</dbReference>
<dbReference type="SUPFAM" id="SSF47644">
    <property type="entry name" value="Methionine synthase domain"/>
    <property type="match status" value="1"/>
</dbReference>
<dbReference type="GO" id="GO:0031419">
    <property type="term" value="F:cobalamin binding"/>
    <property type="evidence" value="ECO:0007669"/>
    <property type="project" value="InterPro"/>
</dbReference>
<comment type="caution">
    <text evidence="5">The sequence shown here is derived from an EMBL/GenBank/DDBJ whole genome shotgun (WGS) entry which is preliminary data.</text>
</comment>
<dbReference type="InterPro" id="IPR036724">
    <property type="entry name" value="Cobalamin-bd_sf"/>
</dbReference>
<dbReference type="GO" id="GO:0046872">
    <property type="term" value="F:metal ion binding"/>
    <property type="evidence" value="ECO:0007669"/>
    <property type="project" value="UniProtKB-KW"/>
</dbReference>